<keyword evidence="5 11" id="KW-0418">Kinase</keyword>
<keyword evidence="2 11" id="KW-0723">Serine/threonine-protein kinase</keyword>
<name>A0LRV9_ACIC1</name>
<evidence type="ECO:0000256" key="9">
    <source>
        <dbReference type="SAM" id="Phobius"/>
    </source>
</evidence>
<evidence type="ECO:0000256" key="8">
    <source>
        <dbReference type="SAM" id="MobiDB-lite"/>
    </source>
</evidence>
<evidence type="ECO:0000313" key="12">
    <source>
        <dbReference type="Proteomes" id="UP000008221"/>
    </source>
</evidence>
<evidence type="ECO:0000256" key="3">
    <source>
        <dbReference type="ARBA" id="ARBA00022679"/>
    </source>
</evidence>
<dbReference type="OrthoDB" id="9762169at2"/>
<dbReference type="PANTHER" id="PTHR43289:SF6">
    <property type="entry name" value="SERINE_THREONINE-PROTEIN KINASE NEKL-3"/>
    <property type="match status" value="1"/>
</dbReference>
<dbReference type="Gene3D" id="1.10.510.10">
    <property type="entry name" value="Transferase(Phosphotransferase) domain 1"/>
    <property type="match status" value="1"/>
</dbReference>
<sequence>MGGDRLLAVELVVLADRYELRTLVGHGSMGEVYAAYDRRLDRVVAVKVLRRDTTTASAAERLRQEMRVLAQLDHPHIVDLLDAGFRDHTTYLVLRWIDGQSLAEVLTHGPLDVTRTAAIAAQAADALAYLHSRGIVHRDVKPANILLDAADYAYLTDFGIARFADATRLTATGQTIGTASYLAPEQVRGGAVGPAADVYALGLVILECLTGRREYDGTPVEAAVARLTRPPRIDVGTPPGLRPMLAAMTATDPAARPSAVQVARFLRRWLGRPAVALTVPSPEAARAEAETRPLPARPHGPADTALLPAGSNSADAAPPVATHPTAARWRRVVLAVIGAAVLAVLAALSLALTTSAPSAPRHAPQPTPSAVVSASPPAPTPSAGPPSQETTVPIQQEPKEKTPPGHQPGTVITAGIDRQR</sequence>
<evidence type="ECO:0000256" key="6">
    <source>
        <dbReference type="ARBA" id="ARBA00022840"/>
    </source>
</evidence>
<keyword evidence="9" id="KW-0472">Membrane</keyword>
<evidence type="ECO:0000256" key="5">
    <source>
        <dbReference type="ARBA" id="ARBA00022777"/>
    </source>
</evidence>
<dbReference type="EC" id="2.7.11.1" evidence="1"/>
<dbReference type="EMBL" id="CP000481">
    <property type="protein sequence ID" value="ABK52169.1"/>
    <property type="molecule type" value="Genomic_DNA"/>
</dbReference>
<keyword evidence="12" id="KW-1185">Reference proteome</keyword>
<evidence type="ECO:0000256" key="2">
    <source>
        <dbReference type="ARBA" id="ARBA00022527"/>
    </source>
</evidence>
<gene>
    <name evidence="11" type="ordered locus">Acel_0395</name>
</gene>
<keyword evidence="6 7" id="KW-0067">ATP-binding</keyword>
<dbReference type="AlphaFoldDB" id="A0LRV9"/>
<dbReference type="CDD" id="cd14014">
    <property type="entry name" value="STKc_PknB_like"/>
    <property type="match status" value="1"/>
</dbReference>
<organism evidence="11 12">
    <name type="scientific">Acidothermus cellulolyticus (strain ATCC 43068 / DSM 8971 / 11B)</name>
    <dbReference type="NCBI Taxonomy" id="351607"/>
    <lineage>
        <taxon>Bacteria</taxon>
        <taxon>Bacillati</taxon>
        <taxon>Actinomycetota</taxon>
        <taxon>Actinomycetes</taxon>
        <taxon>Acidothermales</taxon>
        <taxon>Acidothermaceae</taxon>
        <taxon>Acidothermus</taxon>
    </lineage>
</organism>
<dbReference type="SUPFAM" id="SSF56112">
    <property type="entry name" value="Protein kinase-like (PK-like)"/>
    <property type="match status" value="1"/>
</dbReference>
<reference evidence="11 12" key="1">
    <citation type="journal article" date="2009" name="Genome Res.">
        <title>Complete genome of the cellulolytic thermophile Acidothermus cellulolyticus 11B provides insights into its ecophysiological and evolutionary adaptations.</title>
        <authorList>
            <person name="Barabote R.D."/>
            <person name="Xie G."/>
            <person name="Leu D.H."/>
            <person name="Normand P."/>
            <person name="Necsulea A."/>
            <person name="Daubin V."/>
            <person name="Medigue C."/>
            <person name="Adney W.S."/>
            <person name="Xu X.C."/>
            <person name="Lapidus A."/>
            <person name="Parales R.E."/>
            <person name="Detter C."/>
            <person name="Pujic P."/>
            <person name="Bruce D."/>
            <person name="Lavire C."/>
            <person name="Challacombe J.F."/>
            <person name="Brettin T.S."/>
            <person name="Berry A.M."/>
        </authorList>
    </citation>
    <scope>NUCLEOTIDE SEQUENCE [LARGE SCALE GENOMIC DNA]</scope>
    <source>
        <strain evidence="12">ATCC 43068 / DSM 8971 / 11B</strain>
    </source>
</reference>
<dbReference type="GO" id="GO:0004674">
    <property type="term" value="F:protein serine/threonine kinase activity"/>
    <property type="evidence" value="ECO:0007669"/>
    <property type="project" value="UniProtKB-KW"/>
</dbReference>
<dbReference type="STRING" id="351607.Acel_0395"/>
<dbReference type="InParanoid" id="A0LRV9"/>
<dbReference type="SMART" id="SM00220">
    <property type="entry name" value="S_TKc"/>
    <property type="match status" value="1"/>
</dbReference>
<dbReference type="HOGENOM" id="CLU_000288_63_44_11"/>
<keyword evidence="9" id="KW-1133">Transmembrane helix</keyword>
<feature type="domain" description="Protein kinase" evidence="10">
    <location>
        <begin position="18"/>
        <end position="270"/>
    </location>
</feature>
<dbReference type="KEGG" id="ace:Acel_0395"/>
<dbReference type="InterPro" id="IPR011009">
    <property type="entry name" value="Kinase-like_dom_sf"/>
</dbReference>
<accession>A0LRV9</accession>
<evidence type="ECO:0000259" key="10">
    <source>
        <dbReference type="PROSITE" id="PS50011"/>
    </source>
</evidence>
<dbReference type="InterPro" id="IPR000719">
    <property type="entry name" value="Prot_kinase_dom"/>
</dbReference>
<evidence type="ECO:0000313" key="11">
    <source>
        <dbReference type="EMBL" id="ABK52169.1"/>
    </source>
</evidence>
<dbReference type="PROSITE" id="PS00108">
    <property type="entry name" value="PROTEIN_KINASE_ST"/>
    <property type="match status" value="1"/>
</dbReference>
<keyword evidence="4 7" id="KW-0547">Nucleotide-binding</keyword>
<dbReference type="PROSITE" id="PS00107">
    <property type="entry name" value="PROTEIN_KINASE_ATP"/>
    <property type="match status" value="1"/>
</dbReference>
<dbReference type="PROSITE" id="PS50011">
    <property type="entry name" value="PROTEIN_KINASE_DOM"/>
    <property type="match status" value="1"/>
</dbReference>
<evidence type="ECO:0000256" key="7">
    <source>
        <dbReference type="PROSITE-ProRule" id="PRU10141"/>
    </source>
</evidence>
<dbReference type="Gene3D" id="3.30.200.20">
    <property type="entry name" value="Phosphorylase Kinase, domain 1"/>
    <property type="match status" value="1"/>
</dbReference>
<feature type="region of interest" description="Disordered" evidence="8">
    <location>
        <begin position="356"/>
        <end position="420"/>
    </location>
</feature>
<dbReference type="InterPro" id="IPR008271">
    <property type="entry name" value="Ser/Thr_kinase_AS"/>
</dbReference>
<feature type="region of interest" description="Disordered" evidence="8">
    <location>
        <begin position="281"/>
        <end position="322"/>
    </location>
</feature>
<dbReference type="eggNOG" id="COG0515">
    <property type="taxonomic scope" value="Bacteria"/>
</dbReference>
<dbReference type="Pfam" id="PF00069">
    <property type="entry name" value="Pkinase"/>
    <property type="match status" value="1"/>
</dbReference>
<evidence type="ECO:0000256" key="1">
    <source>
        <dbReference type="ARBA" id="ARBA00012513"/>
    </source>
</evidence>
<dbReference type="GO" id="GO:0005524">
    <property type="term" value="F:ATP binding"/>
    <property type="evidence" value="ECO:0007669"/>
    <property type="project" value="UniProtKB-UniRule"/>
</dbReference>
<protein>
    <recommendedName>
        <fullName evidence="1">non-specific serine/threonine protein kinase</fullName>
        <ecNumber evidence="1">2.7.11.1</ecNumber>
    </recommendedName>
</protein>
<keyword evidence="9" id="KW-0812">Transmembrane</keyword>
<dbReference type="InterPro" id="IPR017441">
    <property type="entry name" value="Protein_kinase_ATP_BS"/>
</dbReference>
<feature type="binding site" evidence="7">
    <location>
        <position position="47"/>
    </location>
    <ligand>
        <name>ATP</name>
        <dbReference type="ChEBI" id="CHEBI:30616"/>
    </ligand>
</feature>
<dbReference type="RefSeq" id="WP_011719232.1">
    <property type="nucleotide sequence ID" value="NC_008578.1"/>
</dbReference>
<proteinExistence type="predicted"/>
<dbReference type="PANTHER" id="PTHR43289">
    <property type="entry name" value="MITOGEN-ACTIVATED PROTEIN KINASE KINASE KINASE 20-RELATED"/>
    <property type="match status" value="1"/>
</dbReference>
<dbReference type="Proteomes" id="UP000008221">
    <property type="component" value="Chromosome"/>
</dbReference>
<keyword evidence="3" id="KW-0808">Transferase</keyword>
<feature type="transmembrane region" description="Helical" evidence="9">
    <location>
        <begin position="332"/>
        <end position="352"/>
    </location>
</feature>
<evidence type="ECO:0000256" key="4">
    <source>
        <dbReference type="ARBA" id="ARBA00022741"/>
    </source>
</evidence>